<evidence type="ECO:0000313" key="1">
    <source>
        <dbReference type="EMBL" id="PJZ69408.1"/>
    </source>
</evidence>
<dbReference type="Proteomes" id="UP000231990">
    <property type="component" value="Unassembled WGS sequence"/>
</dbReference>
<keyword evidence="3" id="KW-1185">Reference proteome</keyword>
<dbReference type="CDD" id="cd00586">
    <property type="entry name" value="4HBT"/>
    <property type="match status" value="1"/>
</dbReference>
<evidence type="ECO:0000313" key="3">
    <source>
        <dbReference type="Proteomes" id="UP000231962"/>
    </source>
</evidence>
<gene>
    <name evidence="1" type="ORF">CH360_11700</name>
    <name evidence="2" type="ORF">CH373_14135</name>
</gene>
<dbReference type="OrthoDB" id="9791529at2"/>
<dbReference type="InterPro" id="IPR051490">
    <property type="entry name" value="THEM6_lcsJ_thioesterase"/>
</dbReference>
<dbReference type="PANTHER" id="PTHR12475">
    <property type="match status" value="1"/>
</dbReference>
<dbReference type="AlphaFoldDB" id="A0A2M9ZKS6"/>
<dbReference type="Proteomes" id="UP000231962">
    <property type="component" value="Unassembled WGS sequence"/>
</dbReference>
<dbReference type="InterPro" id="IPR029069">
    <property type="entry name" value="HotDog_dom_sf"/>
</dbReference>
<dbReference type="SUPFAM" id="SSF54637">
    <property type="entry name" value="Thioesterase/thiol ester dehydrase-isomerase"/>
    <property type="match status" value="1"/>
</dbReference>
<organism evidence="2 4">
    <name type="scientific">Leptospira perolatii</name>
    <dbReference type="NCBI Taxonomy" id="2023191"/>
    <lineage>
        <taxon>Bacteria</taxon>
        <taxon>Pseudomonadati</taxon>
        <taxon>Spirochaetota</taxon>
        <taxon>Spirochaetia</taxon>
        <taxon>Leptospirales</taxon>
        <taxon>Leptospiraceae</taxon>
        <taxon>Leptospira</taxon>
    </lineage>
</organism>
<reference evidence="3 4" key="1">
    <citation type="submission" date="2017-07" db="EMBL/GenBank/DDBJ databases">
        <title>Leptospira spp. isolated from tropical soils.</title>
        <authorList>
            <person name="Thibeaux R."/>
            <person name="Iraola G."/>
            <person name="Ferres I."/>
            <person name="Bierque E."/>
            <person name="Girault D."/>
            <person name="Soupe-Gilbert M.-E."/>
            <person name="Picardeau M."/>
            <person name="Goarant C."/>
        </authorList>
    </citation>
    <scope>NUCLEOTIDE SEQUENCE [LARGE SCALE GENOMIC DNA]</scope>
    <source>
        <strain evidence="2 4">FH1-B-B1</strain>
        <strain evidence="1 3">FH1-B-C1</strain>
    </source>
</reference>
<evidence type="ECO:0008006" key="5">
    <source>
        <dbReference type="Google" id="ProtNLM"/>
    </source>
</evidence>
<accession>A0A2M9ZKS6</accession>
<proteinExistence type="predicted"/>
<dbReference type="Pfam" id="PF13279">
    <property type="entry name" value="4HBT_2"/>
    <property type="match status" value="1"/>
</dbReference>
<comment type="caution">
    <text evidence="2">The sequence shown here is derived from an EMBL/GenBank/DDBJ whole genome shotgun (WGS) entry which is preliminary data.</text>
</comment>
<evidence type="ECO:0000313" key="4">
    <source>
        <dbReference type="Proteomes" id="UP000231990"/>
    </source>
</evidence>
<dbReference type="PANTHER" id="PTHR12475:SF4">
    <property type="entry name" value="PROTEIN THEM6"/>
    <property type="match status" value="1"/>
</dbReference>
<dbReference type="EMBL" id="NPDY01000010">
    <property type="protein sequence ID" value="PJZ69408.1"/>
    <property type="molecule type" value="Genomic_DNA"/>
</dbReference>
<dbReference type="EMBL" id="NPDZ01000009">
    <property type="protein sequence ID" value="PJZ72543.1"/>
    <property type="molecule type" value="Genomic_DNA"/>
</dbReference>
<name>A0A2M9ZKS6_9LEPT</name>
<protein>
    <recommendedName>
        <fullName evidence="5">Thioesterase</fullName>
    </recommendedName>
</protein>
<sequence length="186" mass="22181">MKLRLRLFFIIISGFWKRPIRFSDRALLRIPVLPNDIDVRIMTNDRYFAFMDLGRIDFMQRLGVLKKIFAKNWVPIVLTQFIQYKAPISVFQQVELHTKVLWWDEYDFWIEQVFMRKNKLLAIGYVQASWYRKGVRIPSSQFFQLIPAEYSLSDPPENLKSILQLGQEIRTNARRLKKSGTFATSK</sequence>
<evidence type="ECO:0000313" key="2">
    <source>
        <dbReference type="EMBL" id="PJZ72543.1"/>
    </source>
</evidence>
<dbReference type="Gene3D" id="3.10.129.10">
    <property type="entry name" value="Hotdog Thioesterase"/>
    <property type="match status" value="1"/>
</dbReference>